<comment type="subcellular location">
    <subcellularLocation>
        <location evidence="1">Secreted</location>
    </subcellularLocation>
</comment>
<comment type="similarity">
    <text evidence="2">Belongs to the plant self-incompatibility (S1) protein family.</text>
</comment>
<reference evidence="7 8" key="1">
    <citation type="submission" date="2023-10" db="EMBL/GenBank/DDBJ databases">
        <title>Genome-Wide Identification Analysis in wild type Solanum Pinnatisectum Reveals Some Genes Defensing Phytophthora Infestans.</title>
        <authorList>
            <person name="Sun C."/>
        </authorList>
    </citation>
    <scope>NUCLEOTIDE SEQUENCE [LARGE SCALE GENOMIC DNA]</scope>
    <source>
        <strain evidence="7">LQN</strain>
        <tissue evidence="7">Leaf</tissue>
    </source>
</reference>
<keyword evidence="3" id="KW-0713">Self-incompatibility</keyword>
<evidence type="ECO:0000256" key="1">
    <source>
        <dbReference type="ARBA" id="ARBA00004613"/>
    </source>
</evidence>
<keyword evidence="4" id="KW-0964">Secreted</keyword>
<feature type="signal peptide" evidence="6">
    <location>
        <begin position="1"/>
        <end position="25"/>
    </location>
</feature>
<dbReference type="InterPro" id="IPR010264">
    <property type="entry name" value="Self-incomp_S1"/>
</dbReference>
<feature type="chain" id="PRO_5043844018" description="S-protein homolog" evidence="6">
    <location>
        <begin position="26"/>
        <end position="161"/>
    </location>
</feature>
<keyword evidence="5 6" id="KW-0732">Signal</keyword>
<sequence>MSSSSQYYHLFICLFLLSFSSLINSEEDIVITVSNQAPNTVKAKCSLEGSVPTGDILLESRQVYTLVIPFESKGNNTFSCEMKLREKHGVFKLFDSYDTKTCHDRDEACEWKILEEGLCMLASSDCVMFKWDTAHYSFKKITSEPIKYVARNAMRYMSNNP</sequence>
<evidence type="ECO:0008006" key="9">
    <source>
        <dbReference type="Google" id="ProtNLM"/>
    </source>
</evidence>
<evidence type="ECO:0000256" key="4">
    <source>
        <dbReference type="ARBA" id="ARBA00022525"/>
    </source>
</evidence>
<dbReference type="Pfam" id="PF05938">
    <property type="entry name" value="Self-incomp_S1"/>
    <property type="match status" value="1"/>
</dbReference>
<proteinExistence type="inferred from homology"/>
<dbReference type="GO" id="GO:0060320">
    <property type="term" value="P:rejection of self pollen"/>
    <property type="evidence" value="ECO:0007669"/>
    <property type="project" value="UniProtKB-KW"/>
</dbReference>
<evidence type="ECO:0000313" key="8">
    <source>
        <dbReference type="Proteomes" id="UP001311915"/>
    </source>
</evidence>
<dbReference type="GO" id="GO:0005576">
    <property type="term" value="C:extracellular region"/>
    <property type="evidence" value="ECO:0007669"/>
    <property type="project" value="UniProtKB-SubCell"/>
</dbReference>
<evidence type="ECO:0000256" key="5">
    <source>
        <dbReference type="ARBA" id="ARBA00022729"/>
    </source>
</evidence>
<protein>
    <recommendedName>
        <fullName evidence="9">S-protein homolog</fullName>
    </recommendedName>
</protein>
<dbReference type="Proteomes" id="UP001311915">
    <property type="component" value="Unassembled WGS sequence"/>
</dbReference>
<evidence type="ECO:0000256" key="6">
    <source>
        <dbReference type="SAM" id="SignalP"/>
    </source>
</evidence>
<evidence type="ECO:0000313" key="7">
    <source>
        <dbReference type="EMBL" id="KAK4732836.1"/>
    </source>
</evidence>
<comment type="caution">
    <text evidence="7">The sequence shown here is derived from an EMBL/GenBank/DDBJ whole genome shotgun (WGS) entry which is preliminary data.</text>
</comment>
<gene>
    <name evidence="7" type="ORF">R3W88_025824</name>
</gene>
<accession>A0AAV9M4B4</accession>
<evidence type="ECO:0000256" key="3">
    <source>
        <dbReference type="ARBA" id="ARBA00022471"/>
    </source>
</evidence>
<evidence type="ECO:0000256" key="2">
    <source>
        <dbReference type="ARBA" id="ARBA00005581"/>
    </source>
</evidence>
<organism evidence="7 8">
    <name type="scientific">Solanum pinnatisectum</name>
    <name type="common">tansyleaf nightshade</name>
    <dbReference type="NCBI Taxonomy" id="50273"/>
    <lineage>
        <taxon>Eukaryota</taxon>
        <taxon>Viridiplantae</taxon>
        <taxon>Streptophyta</taxon>
        <taxon>Embryophyta</taxon>
        <taxon>Tracheophyta</taxon>
        <taxon>Spermatophyta</taxon>
        <taxon>Magnoliopsida</taxon>
        <taxon>eudicotyledons</taxon>
        <taxon>Gunneridae</taxon>
        <taxon>Pentapetalae</taxon>
        <taxon>asterids</taxon>
        <taxon>lamiids</taxon>
        <taxon>Solanales</taxon>
        <taxon>Solanaceae</taxon>
        <taxon>Solanoideae</taxon>
        <taxon>Solaneae</taxon>
        <taxon>Solanum</taxon>
    </lineage>
</organism>
<dbReference type="AlphaFoldDB" id="A0AAV9M4B4"/>
<keyword evidence="8" id="KW-1185">Reference proteome</keyword>
<name>A0AAV9M4B4_9SOLN</name>
<dbReference type="EMBL" id="JAWPEI010000003">
    <property type="protein sequence ID" value="KAK4732836.1"/>
    <property type="molecule type" value="Genomic_DNA"/>
</dbReference>